<proteinExistence type="inferred from homology"/>
<dbReference type="PRINTS" id="PR00081">
    <property type="entry name" value="GDHRDH"/>
</dbReference>
<dbReference type="Pfam" id="PF13561">
    <property type="entry name" value="adh_short_C2"/>
    <property type="match status" value="1"/>
</dbReference>
<evidence type="ECO:0000313" key="4">
    <source>
        <dbReference type="Proteomes" id="UP001321700"/>
    </source>
</evidence>
<dbReference type="EMBL" id="JAVBIK010000001">
    <property type="protein sequence ID" value="MDT7518285.1"/>
    <property type="molecule type" value="Genomic_DNA"/>
</dbReference>
<keyword evidence="2" id="KW-0560">Oxidoreductase</keyword>
<comment type="similarity">
    <text evidence="1">Belongs to the short-chain dehydrogenases/reductases (SDR) family.</text>
</comment>
<organism evidence="3 4">
    <name type="scientific">Rhodoferax potami</name>
    <dbReference type="NCBI Taxonomy" id="3068338"/>
    <lineage>
        <taxon>Bacteria</taxon>
        <taxon>Pseudomonadati</taxon>
        <taxon>Pseudomonadota</taxon>
        <taxon>Betaproteobacteria</taxon>
        <taxon>Burkholderiales</taxon>
        <taxon>Comamonadaceae</taxon>
        <taxon>Rhodoferax</taxon>
    </lineage>
</organism>
<evidence type="ECO:0000256" key="2">
    <source>
        <dbReference type="ARBA" id="ARBA00023002"/>
    </source>
</evidence>
<dbReference type="RefSeq" id="WP_313874057.1">
    <property type="nucleotide sequence ID" value="NZ_JAVBIK010000001.1"/>
</dbReference>
<evidence type="ECO:0000256" key="1">
    <source>
        <dbReference type="ARBA" id="ARBA00006484"/>
    </source>
</evidence>
<accession>A0ABU3KKS5</accession>
<dbReference type="PANTHER" id="PTHR43639:SF1">
    <property type="entry name" value="SHORT-CHAIN DEHYDROGENASE_REDUCTASE FAMILY PROTEIN"/>
    <property type="match status" value="1"/>
</dbReference>
<comment type="caution">
    <text evidence="3">The sequence shown here is derived from an EMBL/GenBank/DDBJ whole genome shotgun (WGS) entry which is preliminary data.</text>
</comment>
<dbReference type="InterPro" id="IPR002347">
    <property type="entry name" value="SDR_fam"/>
</dbReference>
<dbReference type="InterPro" id="IPR036291">
    <property type="entry name" value="NAD(P)-bd_dom_sf"/>
</dbReference>
<keyword evidence="4" id="KW-1185">Reference proteome</keyword>
<dbReference type="SUPFAM" id="SSF51735">
    <property type="entry name" value="NAD(P)-binding Rossmann-fold domains"/>
    <property type="match status" value="1"/>
</dbReference>
<dbReference type="Gene3D" id="3.40.50.720">
    <property type="entry name" value="NAD(P)-binding Rossmann-like Domain"/>
    <property type="match status" value="1"/>
</dbReference>
<dbReference type="Proteomes" id="UP001321700">
    <property type="component" value="Unassembled WGS sequence"/>
</dbReference>
<gene>
    <name evidence="3" type="ORF">RAE19_05990</name>
</gene>
<name>A0ABU3KKS5_9BURK</name>
<reference evidence="3 4" key="1">
    <citation type="submission" date="2023-08" db="EMBL/GenBank/DDBJ databases">
        <title>Rhodoferax potami sp. nov. and Rhodoferax mekongensis sp. nov., isolated from the Mekong River in Thailand.</title>
        <authorList>
            <person name="Kitikhun S."/>
            <person name="Charoenyingcharoen P."/>
            <person name="Siriarchawattana P."/>
            <person name="Likhitrattanapisal S."/>
            <person name="Nilsakha T."/>
            <person name="Chanpet A."/>
            <person name="Rattanawaree P."/>
            <person name="Ingsriswang S."/>
        </authorList>
    </citation>
    <scope>NUCLEOTIDE SEQUENCE [LARGE SCALE GENOMIC DNA]</scope>
    <source>
        <strain evidence="3 4">TBRC 17660</strain>
    </source>
</reference>
<evidence type="ECO:0000313" key="3">
    <source>
        <dbReference type="EMBL" id="MDT7518285.1"/>
    </source>
</evidence>
<protein>
    <submittedName>
        <fullName evidence="3">SDR family oxidoreductase</fullName>
    </submittedName>
</protein>
<dbReference type="PANTHER" id="PTHR43639">
    <property type="entry name" value="OXIDOREDUCTASE, SHORT-CHAIN DEHYDROGENASE/REDUCTASE FAMILY (AFU_ORTHOLOGUE AFUA_5G02870)"/>
    <property type="match status" value="1"/>
</dbReference>
<sequence>MLKRVLVTGGAHRLGALICTRFAAAGWEVWCHYQRSAHAALALCAQLRAQGHEAHAIHANLADETSRRDLIAEIAVKSGPLHCLVNNASSFEPDAGDAIDTEGARQQLEVNLMAPLSLSRWMANSLDPDALAGGHSVIHVLDQKVFNLNPDYFSYTVSKLALERAVALQAQALAPAVRVCGVAPGLMFLSGPQTQENFDKAARVNLLREPIDPGQVAATCLFLAENPCITGTTLCVDNGQHLVPLARDVMFAVDAQPEKTCP</sequence>